<dbReference type="AlphaFoldDB" id="A0A3M3K220"/>
<protein>
    <recommendedName>
        <fullName evidence="3">DUF1173 family protein</fullName>
    </recommendedName>
</protein>
<dbReference type="EMBL" id="RBOW01001017">
    <property type="protein sequence ID" value="RMN17149.1"/>
    <property type="molecule type" value="Genomic_DNA"/>
</dbReference>
<organism evidence="1 2">
    <name type="scientific">Pseudomonas cannabina</name>
    <dbReference type="NCBI Taxonomy" id="86840"/>
    <lineage>
        <taxon>Bacteria</taxon>
        <taxon>Pseudomonadati</taxon>
        <taxon>Pseudomonadota</taxon>
        <taxon>Gammaproteobacteria</taxon>
        <taxon>Pseudomonadales</taxon>
        <taxon>Pseudomonadaceae</taxon>
        <taxon>Pseudomonas</taxon>
    </lineage>
</organism>
<name>A0A3M3K220_PSECA</name>
<accession>A0A3M3K220</accession>
<sequence>MRMWVLTHDLGTVRTLSDRERELLEGFVASNLAGQEVAHANSLLRRIRSDGQWIGCECCLPMPVLNVALMDSGRLVMRNNPEGNQHKPGCPFSHDLIKNKPASKPKDHLVTRVNDDSHIALHSEFQSSGKGSVPKISRTDAAVTQVPPRKLLSLSMSILERAGLNVFSPASKPSVAHQYEAIRKSVRSLTLSPGVPLDNFFETKLSKQRLVAMSVKLRASKAFGASRRVGLLMDTIQGVKGRSLQLFGSDELTFFGHIERSAPPSFPALALATVTGQAASTGFFEIGNVATIPVLSKTCLFPVFDEADRTAVQSIFGLLDWFYTTKKIEITAVRHIFSLDGGALLELRSPKLILYVCFQDANMGEGAPPANMIEVVRLSTFENLSGLKKALTKRFLGAHSA</sequence>
<proteinExistence type="predicted"/>
<evidence type="ECO:0008006" key="3">
    <source>
        <dbReference type="Google" id="ProtNLM"/>
    </source>
</evidence>
<dbReference type="Proteomes" id="UP000281372">
    <property type="component" value="Unassembled WGS sequence"/>
</dbReference>
<gene>
    <name evidence="1" type="ORF">ALQ64_03131</name>
</gene>
<reference evidence="1 2" key="1">
    <citation type="submission" date="2018-08" db="EMBL/GenBank/DDBJ databases">
        <title>Recombination of ecologically and evolutionarily significant loci maintains genetic cohesion in the Pseudomonas syringae species complex.</title>
        <authorList>
            <person name="Dillon M."/>
            <person name="Thakur S."/>
            <person name="Almeida R.N.D."/>
            <person name="Weir B.S."/>
            <person name="Guttman D.S."/>
        </authorList>
    </citation>
    <scope>NUCLEOTIDE SEQUENCE [LARGE SCALE GENOMIC DNA]</scope>
    <source>
        <strain evidence="1 2">ICMP 2821</strain>
    </source>
</reference>
<evidence type="ECO:0000313" key="2">
    <source>
        <dbReference type="Proteomes" id="UP000281372"/>
    </source>
</evidence>
<evidence type="ECO:0000313" key="1">
    <source>
        <dbReference type="EMBL" id="RMN17149.1"/>
    </source>
</evidence>
<comment type="caution">
    <text evidence="1">The sequence shown here is derived from an EMBL/GenBank/DDBJ whole genome shotgun (WGS) entry which is preliminary data.</text>
</comment>